<sequence>MSGSGGFLPATVPAVFFHESRNSNVSVGRLWVRTPDCAELPRPAREFSRETQDSSSSPAKAPWAERPRQGGRRQIKPSRLNACAKPSSSTLSVMMSAARLMSSMPLPIATLVPAARIIAISLPPSPRAMVSLML</sequence>
<protein>
    <submittedName>
        <fullName evidence="2">Uncharacterized protein</fullName>
    </submittedName>
</protein>
<evidence type="ECO:0000256" key="1">
    <source>
        <dbReference type="SAM" id="MobiDB-lite"/>
    </source>
</evidence>
<comment type="caution">
    <text evidence="2">The sequence shown here is derived from an EMBL/GenBank/DDBJ whole genome shotgun (WGS) entry which is preliminary data.</text>
</comment>
<evidence type="ECO:0000313" key="3">
    <source>
        <dbReference type="Proteomes" id="UP000440041"/>
    </source>
</evidence>
<organism evidence="2 3">
    <name type="scientific">Bifidobacterium apri</name>
    <dbReference type="NCBI Taxonomy" id="1769423"/>
    <lineage>
        <taxon>Bacteria</taxon>
        <taxon>Bacillati</taxon>
        <taxon>Actinomycetota</taxon>
        <taxon>Actinomycetes</taxon>
        <taxon>Bifidobacteriales</taxon>
        <taxon>Bifidobacteriaceae</taxon>
        <taxon>Bifidobacterium</taxon>
    </lineage>
</organism>
<feature type="compositionally biased region" description="Basic and acidic residues" evidence="1">
    <location>
        <begin position="43"/>
        <end position="52"/>
    </location>
</feature>
<dbReference type="Proteomes" id="UP000440041">
    <property type="component" value="Unassembled WGS sequence"/>
</dbReference>
<accession>A0A6A2VW81</accession>
<gene>
    <name evidence="2" type="ORF">DSM100238_1757</name>
</gene>
<dbReference type="EMBL" id="WBSO01000021">
    <property type="protein sequence ID" value="KAB8292878.1"/>
    <property type="molecule type" value="Genomic_DNA"/>
</dbReference>
<evidence type="ECO:0000313" key="2">
    <source>
        <dbReference type="EMBL" id="KAB8292878.1"/>
    </source>
</evidence>
<name>A0A6A2VW81_9BIFI</name>
<proteinExistence type="predicted"/>
<reference evidence="2 3" key="1">
    <citation type="submission" date="2019-09" db="EMBL/GenBank/DDBJ databases">
        <title>Characterization of the phylogenetic diversity of two novel species belonging to the genus Bifidobacterium: Bifidobacterium cebidarum sp. nov. and Bifidobacterium leontopitheci sp. nov.</title>
        <authorList>
            <person name="Lugli G.A."/>
            <person name="Duranti S."/>
            <person name="Milani C."/>
            <person name="Turroni F."/>
            <person name="Ventura M."/>
        </authorList>
    </citation>
    <scope>NUCLEOTIDE SEQUENCE [LARGE SCALE GENOMIC DNA]</scope>
    <source>
        <strain evidence="2 3">DSM 100238</strain>
    </source>
</reference>
<feature type="region of interest" description="Disordered" evidence="1">
    <location>
        <begin position="43"/>
        <end position="84"/>
    </location>
</feature>
<dbReference type="AlphaFoldDB" id="A0A6A2VW81"/>
<keyword evidence="3" id="KW-1185">Reference proteome</keyword>